<keyword evidence="1" id="KW-0813">Transport</keyword>
<organism evidence="5 6">
    <name type="scientific">Lentilactobacillus parafarraginis F0439</name>
    <dbReference type="NCBI Taxonomy" id="797515"/>
    <lineage>
        <taxon>Bacteria</taxon>
        <taxon>Bacillati</taxon>
        <taxon>Bacillota</taxon>
        <taxon>Bacilli</taxon>
        <taxon>Lactobacillales</taxon>
        <taxon>Lactobacillaceae</taxon>
        <taxon>Lentilactobacillus</taxon>
    </lineage>
</organism>
<dbReference type="InterPro" id="IPR027417">
    <property type="entry name" value="P-loop_NTPase"/>
</dbReference>
<evidence type="ECO:0000313" key="5">
    <source>
        <dbReference type="EMBL" id="EHM01091.1"/>
    </source>
</evidence>
<dbReference type="PANTHER" id="PTHR42939">
    <property type="entry name" value="ABC TRANSPORTER ATP-BINDING PROTEIN ALBC-RELATED"/>
    <property type="match status" value="1"/>
</dbReference>
<dbReference type="Pfam" id="PF00005">
    <property type="entry name" value="ABC_tran"/>
    <property type="match status" value="1"/>
</dbReference>
<gene>
    <name evidence="5" type="ORF">HMPREF9103_00210</name>
</gene>
<dbReference type="AlphaFoldDB" id="G9ZKG2"/>
<name>G9ZKG2_9LACO</name>
<accession>G9ZKG2</accession>
<reference evidence="5 6" key="1">
    <citation type="submission" date="2011-09" db="EMBL/GenBank/DDBJ databases">
        <authorList>
            <person name="Weinstock G."/>
            <person name="Sodergren E."/>
            <person name="Clifton S."/>
            <person name="Fulton L."/>
            <person name="Fulton B."/>
            <person name="Courtney L."/>
            <person name="Fronick C."/>
            <person name="Harrison M."/>
            <person name="Strong C."/>
            <person name="Farmer C."/>
            <person name="Delahaunty K."/>
            <person name="Markovic C."/>
            <person name="Hall O."/>
            <person name="Minx P."/>
            <person name="Tomlinson C."/>
            <person name="Mitreva M."/>
            <person name="Hou S."/>
            <person name="Chen J."/>
            <person name="Wollam A."/>
            <person name="Pepin K.H."/>
            <person name="Johnson M."/>
            <person name="Bhonagiri V."/>
            <person name="Zhang X."/>
            <person name="Suruliraj S."/>
            <person name="Warren W."/>
            <person name="Chinwalla A."/>
            <person name="Mardis E.R."/>
            <person name="Wilson R.K."/>
        </authorList>
    </citation>
    <scope>NUCLEOTIDE SEQUENCE [LARGE SCALE GENOMIC DNA]</scope>
    <source>
        <strain evidence="5 6">F0439</strain>
    </source>
</reference>
<dbReference type="PATRIC" id="fig|797515.3.peg.192"/>
<evidence type="ECO:0000256" key="3">
    <source>
        <dbReference type="ARBA" id="ARBA00022840"/>
    </source>
</evidence>
<dbReference type="Gene3D" id="3.40.50.300">
    <property type="entry name" value="P-loop containing nucleotide triphosphate hydrolases"/>
    <property type="match status" value="1"/>
</dbReference>
<dbReference type="EMBL" id="AGEY01000012">
    <property type="protein sequence ID" value="EHM01091.1"/>
    <property type="molecule type" value="Genomic_DNA"/>
</dbReference>
<dbReference type="GO" id="GO:0016887">
    <property type="term" value="F:ATP hydrolysis activity"/>
    <property type="evidence" value="ECO:0007669"/>
    <property type="project" value="InterPro"/>
</dbReference>
<dbReference type="InterPro" id="IPR051782">
    <property type="entry name" value="ABC_Transporter_VariousFunc"/>
</dbReference>
<comment type="caution">
    <text evidence="5">The sequence shown here is derived from an EMBL/GenBank/DDBJ whole genome shotgun (WGS) entry which is preliminary data.</text>
</comment>
<dbReference type="eggNOG" id="COG1131">
    <property type="taxonomic scope" value="Bacteria"/>
</dbReference>
<dbReference type="GO" id="GO:0005524">
    <property type="term" value="F:ATP binding"/>
    <property type="evidence" value="ECO:0007669"/>
    <property type="project" value="UniProtKB-KW"/>
</dbReference>
<dbReference type="PANTHER" id="PTHR42939:SF1">
    <property type="entry name" value="ABC TRANSPORTER ATP-BINDING PROTEIN ALBC-RELATED"/>
    <property type="match status" value="1"/>
</dbReference>
<dbReference type="Proteomes" id="UP000004625">
    <property type="component" value="Unassembled WGS sequence"/>
</dbReference>
<keyword evidence="6" id="KW-1185">Reference proteome</keyword>
<feature type="domain" description="ABC transporter" evidence="4">
    <location>
        <begin position="20"/>
        <end position="120"/>
    </location>
</feature>
<dbReference type="HOGENOM" id="CLU_1710951_0_0_9"/>
<dbReference type="SUPFAM" id="SSF52540">
    <property type="entry name" value="P-loop containing nucleoside triphosphate hydrolases"/>
    <property type="match status" value="1"/>
</dbReference>
<protein>
    <recommendedName>
        <fullName evidence="4">ABC transporter domain-containing protein</fullName>
    </recommendedName>
</protein>
<keyword evidence="2" id="KW-0547">Nucleotide-binding</keyword>
<evidence type="ECO:0000256" key="2">
    <source>
        <dbReference type="ARBA" id="ARBA00022741"/>
    </source>
</evidence>
<evidence type="ECO:0000259" key="4">
    <source>
        <dbReference type="Pfam" id="PF00005"/>
    </source>
</evidence>
<proteinExistence type="predicted"/>
<evidence type="ECO:0000256" key="1">
    <source>
        <dbReference type="ARBA" id="ARBA00022448"/>
    </source>
</evidence>
<sequence length="153" mass="16646">MTTIIQLNQLSFAYGNRTVLSNLDLTVQEGEILGLVGPNGAGKTTLINLIQGVLTTTPGSVTVFGGQPGTRRAKSKIATMFQDDLKLDNVTVTEFLNVFASQADHPKELVTLVNELNLNDKCQPAIRKTFRWPAAESQLRQCRDCQSPITLSG</sequence>
<evidence type="ECO:0000313" key="6">
    <source>
        <dbReference type="Proteomes" id="UP000004625"/>
    </source>
</evidence>
<dbReference type="STRING" id="797515.HMPREF9103_00210"/>
<keyword evidence="3" id="KW-0067">ATP-binding</keyword>
<dbReference type="RefSeq" id="WP_008210526.1">
    <property type="nucleotide sequence ID" value="NZ_JH414910.1"/>
</dbReference>
<dbReference type="InterPro" id="IPR003439">
    <property type="entry name" value="ABC_transporter-like_ATP-bd"/>
</dbReference>